<dbReference type="AlphaFoldDB" id="A0A0M3K0E7"/>
<accession>A0A0M3K0E7</accession>
<keyword evidence="2" id="KW-1185">Reference proteome</keyword>
<sequence>MEIGVFAADLIIFLARHGHDGKFCGDASRILVLLLVCSEELDGSFGVDRIVSRDGTAWDVGFDEVTTVLRIEYDD</sequence>
<evidence type="ECO:0000313" key="1">
    <source>
        <dbReference type="EMBL" id="VDK50384.1"/>
    </source>
</evidence>
<evidence type="ECO:0000313" key="3">
    <source>
        <dbReference type="WBParaSite" id="ASIM_0001428001-mRNA-1"/>
    </source>
</evidence>
<reference evidence="3" key="1">
    <citation type="submission" date="2017-02" db="UniProtKB">
        <authorList>
            <consortium name="WormBaseParasite"/>
        </authorList>
    </citation>
    <scope>IDENTIFICATION</scope>
</reference>
<organism evidence="3">
    <name type="scientific">Anisakis simplex</name>
    <name type="common">Herring worm</name>
    <dbReference type="NCBI Taxonomy" id="6269"/>
    <lineage>
        <taxon>Eukaryota</taxon>
        <taxon>Metazoa</taxon>
        <taxon>Ecdysozoa</taxon>
        <taxon>Nematoda</taxon>
        <taxon>Chromadorea</taxon>
        <taxon>Rhabditida</taxon>
        <taxon>Spirurina</taxon>
        <taxon>Ascaridomorpha</taxon>
        <taxon>Ascaridoidea</taxon>
        <taxon>Anisakidae</taxon>
        <taxon>Anisakis</taxon>
        <taxon>Anisakis simplex complex</taxon>
    </lineage>
</organism>
<dbReference type="WBParaSite" id="ASIM_0001428001-mRNA-1">
    <property type="protein sequence ID" value="ASIM_0001428001-mRNA-1"/>
    <property type="gene ID" value="ASIM_0001428001"/>
</dbReference>
<dbReference type="Proteomes" id="UP000267096">
    <property type="component" value="Unassembled WGS sequence"/>
</dbReference>
<evidence type="ECO:0000313" key="2">
    <source>
        <dbReference type="Proteomes" id="UP000267096"/>
    </source>
</evidence>
<proteinExistence type="predicted"/>
<dbReference type="EMBL" id="UYRR01031473">
    <property type="protein sequence ID" value="VDK50384.1"/>
    <property type="molecule type" value="Genomic_DNA"/>
</dbReference>
<gene>
    <name evidence="1" type="ORF">ASIM_LOCUS13708</name>
</gene>
<name>A0A0M3K0E7_ANISI</name>
<protein>
    <submittedName>
        <fullName evidence="1 3">Uncharacterized protein</fullName>
    </submittedName>
</protein>
<reference evidence="1 2" key="2">
    <citation type="submission" date="2018-11" db="EMBL/GenBank/DDBJ databases">
        <authorList>
            <consortium name="Pathogen Informatics"/>
        </authorList>
    </citation>
    <scope>NUCLEOTIDE SEQUENCE [LARGE SCALE GENOMIC DNA]</scope>
</reference>